<dbReference type="GO" id="GO:0004719">
    <property type="term" value="F:protein-L-isoaspartate (D-aspartate) O-methyltransferase activity"/>
    <property type="evidence" value="ECO:0007669"/>
    <property type="project" value="UniProtKB-EC"/>
</dbReference>
<evidence type="ECO:0000256" key="1">
    <source>
        <dbReference type="ARBA" id="ARBA00004496"/>
    </source>
</evidence>
<dbReference type="EC" id="2.1.1.77" evidence="3"/>
<dbReference type="GO" id="GO:0032259">
    <property type="term" value="P:methylation"/>
    <property type="evidence" value="ECO:0007669"/>
    <property type="project" value="UniProtKB-KW"/>
</dbReference>
<gene>
    <name evidence="12" type="ORF">SAMN06265361_10937</name>
</gene>
<comment type="caution">
    <text evidence="12">The sequence shown here is derived from an EMBL/GenBank/DDBJ whole genome shotgun (WGS) entry which is preliminary data.</text>
</comment>
<proteinExistence type="inferred from homology"/>
<evidence type="ECO:0000256" key="9">
    <source>
        <dbReference type="ARBA" id="ARBA00030757"/>
    </source>
</evidence>
<protein>
    <recommendedName>
        <fullName evidence="4">Protein-L-isoaspartate O-methyltransferase</fullName>
        <ecNumber evidence="3">2.1.1.77</ecNumber>
    </recommendedName>
    <alternativeName>
        <fullName evidence="11">L-isoaspartyl protein carboxyl methyltransferase</fullName>
    </alternativeName>
    <alternativeName>
        <fullName evidence="9">Protein L-isoaspartyl methyltransferase</fullName>
    </alternativeName>
    <alternativeName>
        <fullName evidence="10">Protein-beta-aspartate methyltransferase</fullName>
    </alternativeName>
</protein>
<dbReference type="GO" id="GO:0005737">
    <property type="term" value="C:cytoplasm"/>
    <property type="evidence" value="ECO:0007669"/>
    <property type="project" value="UniProtKB-SubCell"/>
</dbReference>
<dbReference type="InterPro" id="IPR029063">
    <property type="entry name" value="SAM-dependent_MTases_sf"/>
</dbReference>
<keyword evidence="13" id="KW-1185">Reference proteome</keyword>
<evidence type="ECO:0000313" key="13">
    <source>
        <dbReference type="Proteomes" id="UP001157946"/>
    </source>
</evidence>
<dbReference type="CDD" id="cd02440">
    <property type="entry name" value="AdoMet_MTases"/>
    <property type="match status" value="1"/>
</dbReference>
<evidence type="ECO:0000256" key="11">
    <source>
        <dbReference type="ARBA" id="ARBA00031350"/>
    </source>
</evidence>
<dbReference type="EMBL" id="FXTU01000009">
    <property type="protein sequence ID" value="SMP32725.1"/>
    <property type="molecule type" value="Genomic_DNA"/>
</dbReference>
<sequence length="334" mass="37350">MSRVGEAVVAVNRDAYVLRPDGTQITQTTATRGIVKSLELLDVELGMNVLEIGTGSGYSTALLEYLVGNGGTIVSIDIEPEMTERAKRLFQGRSHLSFVTKDGRQGYKQGMPYDRIVAWATAQYLPSEWVEQIKDRGMIVAPFKVSPVADTTVIARFMKNGESMQGDMVVPGGYILMNDTPHYETFGPEMDADFVLKEGDEVVTWVSTEWLRKGEETKEWVEMLRKARPKAPLIEGGDEANQFRAFLLAMLPDGLTTAYLHRTFFIGISDPSGFALIDLDGQMYLEEGSKEIANRMENLTIQWVNTGKPSYESMRPVIRTNGDKSWVRLELKNS</sequence>
<evidence type="ECO:0000256" key="3">
    <source>
        <dbReference type="ARBA" id="ARBA00011890"/>
    </source>
</evidence>
<keyword evidence="5" id="KW-0963">Cytoplasm</keyword>
<evidence type="ECO:0000313" key="12">
    <source>
        <dbReference type="EMBL" id="SMP32725.1"/>
    </source>
</evidence>
<evidence type="ECO:0000256" key="4">
    <source>
        <dbReference type="ARBA" id="ARBA00013346"/>
    </source>
</evidence>
<evidence type="ECO:0000256" key="7">
    <source>
        <dbReference type="ARBA" id="ARBA00022679"/>
    </source>
</evidence>
<comment type="similarity">
    <text evidence="2">Belongs to the methyltransferase superfamily. L-isoaspartyl/D-aspartyl protein methyltransferase family.</text>
</comment>
<dbReference type="PANTHER" id="PTHR11579:SF0">
    <property type="entry name" value="PROTEIN-L-ISOASPARTATE(D-ASPARTATE) O-METHYLTRANSFERASE"/>
    <property type="match status" value="1"/>
</dbReference>
<dbReference type="PANTHER" id="PTHR11579">
    <property type="entry name" value="PROTEIN-L-ISOASPARTATE O-METHYLTRANSFERASE"/>
    <property type="match status" value="1"/>
</dbReference>
<dbReference type="AlphaFoldDB" id="A0AA46AGX5"/>
<dbReference type="Proteomes" id="UP001157946">
    <property type="component" value="Unassembled WGS sequence"/>
</dbReference>
<dbReference type="Pfam" id="PF01135">
    <property type="entry name" value="PCMT"/>
    <property type="match status" value="1"/>
</dbReference>
<comment type="subcellular location">
    <subcellularLocation>
        <location evidence="1">Cytoplasm</location>
    </subcellularLocation>
</comment>
<keyword evidence="7" id="KW-0808">Transferase</keyword>
<dbReference type="Gene3D" id="3.40.50.150">
    <property type="entry name" value="Vaccinia Virus protein VP39"/>
    <property type="match status" value="1"/>
</dbReference>
<evidence type="ECO:0000256" key="10">
    <source>
        <dbReference type="ARBA" id="ARBA00031323"/>
    </source>
</evidence>
<evidence type="ECO:0000256" key="8">
    <source>
        <dbReference type="ARBA" id="ARBA00022691"/>
    </source>
</evidence>
<evidence type="ECO:0000256" key="6">
    <source>
        <dbReference type="ARBA" id="ARBA00022603"/>
    </source>
</evidence>
<name>A0AA46AGX5_9BACL</name>
<evidence type="ECO:0000256" key="5">
    <source>
        <dbReference type="ARBA" id="ARBA00022490"/>
    </source>
</evidence>
<keyword evidence="8" id="KW-0949">S-adenosyl-L-methionine</keyword>
<keyword evidence="6" id="KW-0489">Methyltransferase</keyword>
<organism evidence="12 13">
    <name type="scientific">Laceyella tengchongensis</name>
    <dbReference type="NCBI Taxonomy" id="574699"/>
    <lineage>
        <taxon>Bacteria</taxon>
        <taxon>Bacillati</taxon>
        <taxon>Bacillota</taxon>
        <taxon>Bacilli</taxon>
        <taxon>Bacillales</taxon>
        <taxon>Thermoactinomycetaceae</taxon>
        <taxon>Laceyella</taxon>
    </lineage>
</organism>
<dbReference type="InterPro" id="IPR000682">
    <property type="entry name" value="PCMT"/>
</dbReference>
<evidence type="ECO:0000256" key="2">
    <source>
        <dbReference type="ARBA" id="ARBA00005369"/>
    </source>
</evidence>
<accession>A0AA46AGX5</accession>
<dbReference type="SUPFAM" id="SSF53335">
    <property type="entry name" value="S-adenosyl-L-methionine-dependent methyltransferases"/>
    <property type="match status" value="1"/>
</dbReference>
<reference evidence="12" key="1">
    <citation type="submission" date="2017-05" db="EMBL/GenBank/DDBJ databases">
        <authorList>
            <person name="Varghese N."/>
            <person name="Submissions S."/>
        </authorList>
    </citation>
    <scope>NUCLEOTIDE SEQUENCE</scope>
    <source>
        <strain evidence="12">DSM 45262</strain>
    </source>
</reference>